<dbReference type="KEGG" id="cam:105851958"/>
<dbReference type="GeneID" id="105851958"/>
<reference evidence="3" key="1">
    <citation type="journal article" date="2013" name="Nat. Biotechnol.">
        <title>Draft genome sequence of chickpea (Cicer arietinum) provides a resource for trait improvement.</title>
        <authorList>
            <person name="Varshney R.K."/>
            <person name="Song C."/>
            <person name="Saxena R.K."/>
            <person name="Azam S."/>
            <person name="Yu S."/>
            <person name="Sharpe A.G."/>
            <person name="Cannon S."/>
            <person name="Baek J."/>
            <person name="Rosen B.D."/>
            <person name="Tar'an B."/>
            <person name="Millan T."/>
            <person name="Zhang X."/>
            <person name="Ramsay L.D."/>
            <person name="Iwata A."/>
            <person name="Wang Y."/>
            <person name="Nelson W."/>
            <person name="Farmer A.D."/>
            <person name="Gaur P.M."/>
            <person name="Soderlund C."/>
            <person name="Penmetsa R.V."/>
            <person name="Xu C."/>
            <person name="Bharti A.K."/>
            <person name="He W."/>
            <person name="Winter P."/>
            <person name="Zhao S."/>
            <person name="Hane J.K."/>
            <person name="Carrasquilla-Garcia N."/>
            <person name="Condie J.A."/>
            <person name="Upadhyaya H.D."/>
            <person name="Luo M.C."/>
            <person name="Thudi M."/>
            <person name="Gowda C.L."/>
            <person name="Singh N.P."/>
            <person name="Lichtenzveig J."/>
            <person name="Gali K.K."/>
            <person name="Rubio J."/>
            <person name="Nadarajan N."/>
            <person name="Dolezel J."/>
            <person name="Bansal K.C."/>
            <person name="Xu X."/>
            <person name="Edwards D."/>
            <person name="Zhang G."/>
            <person name="Kahl G."/>
            <person name="Gil J."/>
            <person name="Singh K.B."/>
            <person name="Datta S.K."/>
            <person name="Jackson S.A."/>
            <person name="Wang J."/>
            <person name="Cook D.R."/>
        </authorList>
    </citation>
    <scope>NUCLEOTIDE SEQUENCE [LARGE SCALE GENOMIC DNA]</scope>
    <source>
        <strain evidence="3">cv. CDC Frontier</strain>
    </source>
</reference>
<dbReference type="PANTHER" id="PTHR23272:SF184">
    <property type="entry name" value="OS03G0311250 PROTEIN"/>
    <property type="match status" value="1"/>
</dbReference>
<dbReference type="InterPro" id="IPR008906">
    <property type="entry name" value="HATC_C_dom"/>
</dbReference>
<dbReference type="AlphaFoldDB" id="A0A1S3E4U9"/>
<gene>
    <name evidence="4" type="primary">LOC105851958</name>
</gene>
<organism evidence="3 4">
    <name type="scientific">Cicer arietinum</name>
    <name type="common">Chickpea</name>
    <name type="synonym">Garbanzo</name>
    <dbReference type="NCBI Taxonomy" id="3827"/>
    <lineage>
        <taxon>Eukaryota</taxon>
        <taxon>Viridiplantae</taxon>
        <taxon>Streptophyta</taxon>
        <taxon>Embryophyta</taxon>
        <taxon>Tracheophyta</taxon>
        <taxon>Spermatophyta</taxon>
        <taxon>Magnoliopsida</taxon>
        <taxon>eudicotyledons</taxon>
        <taxon>Gunneridae</taxon>
        <taxon>Pentapetalae</taxon>
        <taxon>rosids</taxon>
        <taxon>fabids</taxon>
        <taxon>Fabales</taxon>
        <taxon>Fabaceae</taxon>
        <taxon>Papilionoideae</taxon>
        <taxon>50 kb inversion clade</taxon>
        <taxon>NPAAA clade</taxon>
        <taxon>Hologalegina</taxon>
        <taxon>IRL clade</taxon>
        <taxon>Cicereae</taxon>
        <taxon>Cicer</taxon>
    </lineage>
</organism>
<protein>
    <submittedName>
        <fullName evidence="4">Zinc finger BED domain-containing protein RICESLEEPER 2-like</fullName>
    </submittedName>
</protein>
<evidence type="ECO:0000259" key="1">
    <source>
        <dbReference type="Pfam" id="PF05699"/>
    </source>
</evidence>
<dbReference type="Proteomes" id="UP000087171">
    <property type="component" value="Chromosome Ca4"/>
</dbReference>
<name>A0A1S3E4U9_CICAR</name>
<keyword evidence="3" id="KW-1185">Reference proteome</keyword>
<proteinExistence type="predicted"/>
<dbReference type="InterPro" id="IPR025525">
    <property type="entry name" value="hAT-like_transposase_RNase-H"/>
</dbReference>
<accession>A0A1S3E4U9</accession>
<dbReference type="SUPFAM" id="SSF53098">
    <property type="entry name" value="Ribonuclease H-like"/>
    <property type="match status" value="1"/>
</dbReference>
<dbReference type="GO" id="GO:0003677">
    <property type="term" value="F:DNA binding"/>
    <property type="evidence" value="ECO:0007669"/>
    <property type="project" value="InterPro"/>
</dbReference>
<dbReference type="OrthoDB" id="1714351at2759"/>
<feature type="domain" description="HAT C-terminal dimerisation" evidence="1">
    <location>
        <begin position="280"/>
        <end position="363"/>
    </location>
</feature>
<dbReference type="STRING" id="3827.A0A1S3E4U9"/>
<dbReference type="Pfam" id="PF05699">
    <property type="entry name" value="Dimer_Tnp_hAT"/>
    <property type="match status" value="1"/>
</dbReference>
<evidence type="ECO:0000259" key="2">
    <source>
        <dbReference type="Pfam" id="PF14372"/>
    </source>
</evidence>
<dbReference type="Pfam" id="PF14372">
    <property type="entry name" value="hAT-like_RNase-H"/>
    <property type="match status" value="1"/>
</dbReference>
<reference evidence="4" key="2">
    <citation type="submission" date="2025-08" db="UniProtKB">
        <authorList>
            <consortium name="RefSeq"/>
        </authorList>
    </citation>
    <scope>IDENTIFICATION</scope>
    <source>
        <tissue evidence="4">Etiolated seedlings</tissue>
    </source>
</reference>
<dbReference type="PANTHER" id="PTHR23272">
    <property type="entry name" value="BED FINGER-RELATED"/>
    <property type="match status" value="1"/>
</dbReference>
<sequence>MHMRCCAHILNIIVSEGLSDLDMSILRLRAAVKYARSSPLRFAKFKACVERSNSEYKGLVCLDVETRWNSTYLMLDSALKHQKAFEVLEIHDPKYSEELLKGKGKGVPTGLDWAKAQSIMPFLKMFYDATLRISGSSYVASNMYMLEVFGIGEKILKMCNSKDMCLKVMADRMKTKYDKYWGKYENLNMLLLISSVLDPRNKLKFVNWLITQNFNSFDATKLKDLLKTRLDELILEYSGVGEGFQSESQSTEFDLSGKEDLYSYNRFLMSAGSSSTEKSDLERYLEESLESRSSTNFDVLNWWRLNSSRFPILAKIAKDLLAIPISTVAFESTFSTGGRVIDEYRSCLTPQTVEALVCTASWLKGLRKSSSISDSLLVEDFKELEILEEEITSMKFGGACSVHVSLVVREIDENENFNLDAEDAKFGFFNFNLKPLLLLMMGIKTRGKTKPCCLDILCLVDAFTLVSHAFAGVELVSMDLKEQKLTLTGDIVLLASCLKT</sequence>
<evidence type="ECO:0000313" key="3">
    <source>
        <dbReference type="Proteomes" id="UP000087171"/>
    </source>
</evidence>
<dbReference type="RefSeq" id="XP_012570458.1">
    <property type="nucleotide sequence ID" value="XM_012715004.1"/>
</dbReference>
<dbReference type="InterPro" id="IPR012337">
    <property type="entry name" value="RNaseH-like_sf"/>
</dbReference>
<feature type="domain" description="hAT-like transposase RNase-H fold" evidence="2">
    <location>
        <begin position="134"/>
        <end position="237"/>
    </location>
</feature>
<evidence type="ECO:0000313" key="4">
    <source>
        <dbReference type="RefSeq" id="XP_012570458.1"/>
    </source>
</evidence>
<dbReference type="GO" id="GO:0046983">
    <property type="term" value="F:protein dimerization activity"/>
    <property type="evidence" value="ECO:0007669"/>
    <property type="project" value="InterPro"/>
</dbReference>